<organism evidence="2 3">
    <name type="scientific">Caerostris extrusa</name>
    <name type="common">Bark spider</name>
    <name type="synonym">Caerostris bankana</name>
    <dbReference type="NCBI Taxonomy" id="172846"/>
    <lineage>
        <taxon>Eukaryota</taxon>
        <taxon>Metazoa</taxon>
        <taxon>Ecdysozoa</taxon>
        <taxon>Arthropoda</taxon>
        <taxon>Chelicerata</taxon>
        <taxon>Arachnida</taxon>
        <taxon>Araneae</taxon>
        <taxon>Araneomorphae</taxon>
        <taxon>Entelegynae</taxon>
        <taxon>Araneoidea</taxon>
        <taxon>Araneidae</taxon>
        <taxon>Caerostris</taxon>
    </lineage>
</organism>
<evidence type="ECO:0000313" key="3">
    <source>
        <dbReference type="Proteomes" id="UP001054945"/>
    </source>
</evidence>
<evidence type="ECO:0000256" key="1">
    <source>
        <dbReference type="SAM" id="MobiDB-lite"/>
    </source>
</evidence>
<name>A0AAV4N0Z7_CAEEX</name>
<feature type="region of interest" description="Disordered" evidence="1">
    <location>
        <begin position="18"/>
        <end position="43"/>
    </location>
</feature>
<gene>
    <name evidence="2" type="ORF">CEXT_48251</name>
</gene>
<accession>A0AAV4N0Z7</accession>
<feature type="region of interest" description="Disordered" evidence="1">
    <location>
        <begin position="62"/>
        <end position="89"/>
    </location>
</feature>
<sequence>MKRILRLKKKPIAAEESCISTQSIEREQRRGGPDHPGRARGARQLGADCEACDYLPRVITRGTTDRTAWRSPTRRQSEPSIRAAGRNCP</sequence>
<feature type="compositionally biased region" description="Basic and acidic residues" evidence="1">
    <location>
        <begin position="24"/>
        <end position="37"/>
    </location>
</feature>
<dbReference type="EMBL" id="BPLR01002834">
    <property type="protein sequence ID" value="GIX78316.1"/>
    <property type="molecule type" value="Genomic_DNA"/>
</dbReference>
<evidence type="ECO:0000313" key="2">
    <source>
        <dbReference type="EMBL" id="GIX78316.1"/>
    </source>
</evidence>
<keyword evidence="3" id="KW-1185">Reference proteome</keyword>
<dbReference type="Proteomes" id="UP001054945">
    <property type="component" value="Unassembled WGS sequence"/>
</dbReference>
<dbReference type="AlphaFoldDB" id="A0AAV4N0Z7"/>
<reference evidence="2 3" key="1">
    <citation type="submission" date="2021-06" db="EMBL/GenBank/DDBJ databases">
        <title>Caerostris extrusa draft genome.</title>
        <authorList>
            <person name="Kono N."/>
            <person name="Arakawa K."/>
        </authorList>
    </citation>
    <scope>NUCLEOTIDE SEQUENCE [LARGE SCALE GENOMIC DNA]</scope>
</reference>
<proteinExistence type="predicted"/>
<comment type="caution">
    <text evidence="2">The sequence shown here is derived from an EMBL/GenBank/DDBJ whole genome shotgun (WGS) entry which is preliminary data.</text>
</comment>
<protein>
    <submittedName>
        <fullName evidence="2">Uncharacterized protein</fullName>
    </submittedName>
</protein>